<dbReference type="SUPFAM" id="SSF53474">
    <property type="entry name" value="alpha/beta-Hydrolases"/>
    <property type="match status" value="1"/>
</dbReference>
<keyword evidence="4" id="KW-1185">Reference proteome</keyword>
<name>A0A5D0CZF3_9BACL</name>
<dbReference type="Proteomes" id="UP000325218">
    <property type="component" value="Unassembled WGS sequence"/>
</dbReference>
<dbReference type="InterPro" id="IPR012223">
    <property type="entry name" value="TEII"/>
</dbReference>
<dbReference type="Gene3D" id="3.40.50.1820">
    <property type="entry name" value="alpha/beta hydrolase"/>
    <property type="match status" value="1"/>
</dbReference>
<feature type="domain" description="Thioesterase" evidence="2">
    <location>
        <begin position="23"/>
        <end position="256"/>
    </location>
</feature>
<sequence length="274" mass="31951">MIQEVQRWFMFKRKRSKSEIRLRLFLFPPAGGDVATYLRWEEDMPEFVETCFVRLPGRGARFAEPSIDRMDRLIHSLSEEIKEYTDIPYVLFGHSMGGLVVYELARRMQHLGWRLPEGLVISCVRAPHHMNRFTESLTDNNDDKLYMKSDAEFLDNIVQLGGIPGVLRQNRDFLEMILPTFRRDMKLCETYQPENAAPLPISIEVYGASRDHLAKGDELEGWKRYTSKTFALTMFQGNHFYFADQPGPVLAHLRNKLIELDERSGAERTSEGRW</sequence>
<proteinExistence type="inferred from homology"/>
<gene>
    <name evidence="3" type="ORF">FRY98_07460</name>
</gene>
<dbReference type="InterPro" id="IPR029058">
    <property type="entry name" value="AB_hydrolase_fold"/>
</dbReference>
<organism evidence="3 4">
    <name type="scientific">Paenibacillus faecis</name>
    <dbReference type="NCBI Taxonomy" id="862114"/>
    <lineage>
        <taxon>Bacteria</taxon>
        <taxon>Bacillati</taxon>
        <taxon>Bacillota</taxon>
        <taxon>Bacilli</taxon>
        <taxon>Bacillales</taxon>
        <taxon>Paenibacillaceae</taxon>
        <taxon>Paenibacillus</taxon>
    </lineage>
</organism>
<protein>
    <submittedName>
        <fullName evidence="3">Thioesterase</fullName>
    </submittedName>
</protein>
<dbReference type="GO" id="GO:0008610">
    <property type="term" value="P:lipid biosynthetic process"/>
    <property type="evidence" value="ECO:0007669"/>
    <property type="project" value="TreeGrafter"/>
</dbReference>
<comment type="caution">
    <text evidence="3">The sequence shown here is derived from an EMBL/GenBank/DDBJ whole genome shotgun (WGS) entry which is preliminary data.</text>
</comment>
<evidence type="ECO:0000256" key="1">
    <source>
        <dbReference type="ARBA" id="ARBA00007169"/>
    </source>
</evidence>
<evidence type="ECO:0000313" key="4">
    <source>
        <dbReference type="Proteomes" id="UP000325218"/>
    </source>
</evidence>
<dbReference type="Pfam" id="PF00975">
    <property type="entry name" value="Thioesterase"/>
    <property type="match status" value="1"/>
</dbReference>
<dbReference type="PANTHER" id="PTHR11487">
    <property type="entry name" value="THIOESTERASE"/>
    <property type="match status" value="1"/>
</dbReference>
<accession>A0A5D0CZF3</accession>
<dbReference type="AlphaFoldDB" id="A0A5D0CZF3"/>
<dbReference type="RefSeq" id="WP_148451049.1">
    <property type="nucleotide sequence ID" value="NZ_VSDO01000001.1"/>
</dbReference>
<dbReference type="PANTHER" id="PTHR11487:SF0">
    <property type="entry name" value="S-ACYL FATTY ACID SYNTHASE THIOESTERASE, MEDIUM CHAIN"/>
    <property type="match status" value="1"/>
</dbReference>
<evidence type="ECO:0000259" key="2">
    <source>
        <dbReference type="Pfam" id="PF00975"/>
    </source>
</evidence>
<reference evidence="3 4" key="1">
    <citation type="submission" date="2019-08" db="EMBL/GenBank/DDBJ databases">
        <title>Genome sequencing of Paenibacillus faecis DSM 23593(T).</title>
        <authorList>
            <person name="Kook J.-K."/>
            <person name="Park S.-N."/>
            <person name="Lim Y.K."/>
        </authorList>
    </citation>
    <scope>NUCLEOTIDE SEQUENCE [LARGE SCALE GENOMIC DNA]</scope>
    <source>
        <strain evidence="3 4">DSM 23593</strain>
    </source>
</reference>
<dbReference type="EMBL" id="VSDO01000001">
    <property type="protein sequence ID" value="TYA15452.1"/>
    <property type="molecule type" value="Genomic_DNA"/>
</dbReference>
<comment type="similarity">
    <text evidence="1">Belongs to the thioesterase family.</text>
</comment>
<evidence type="ECO:0000313" key="3">
    <source>
        <dbReference type="EMBL" id="TYA15452.1"/>
    </source>
</evidence>
<dbReference type="InterPro" id="IPR001031">
    <property type="entry name" value="Thioesterase"/>
</dbReference>
<dbReference type="OrthoDB" id="2213423at2"/>